<reference evidence="2" key="1">
    <citation type="submission" date="2018-01" db="EMBL/GenBank/DDBJ databases">
        <title>An insight into the sialome of Amazonian anophelines.</title>
        <authorList>
            <person name="Ribeiro J.M."/>
            <person name="Scarpassa V."/>
            <person name="Calvo E."/>
        </authorList>
    </citation>
    <scope>NUCLEOTIDE SEQUENCE</scope>
</reference>
<sequence>MPSSVRVSALLTSASSRNASWCCSKREPRSVPSTNNRSIVSTTTWSLNGRRIPRRTSNAGSVQCRMMKTRSKRSSKPKYGSEKR</sequence>
<protein>
    <submittedName>
        <fullName evidence="2">Putative secreted protein</fullName>
    </submittedName>
</protein>
<feature type="region of interest" description="Disordered" evidence="1">
    <location>
        <begin position="1"/>
        <end position="37"/>
    </location>
</feature>
<dbReference type="EMBL" id="GGFL01013706">
    <property type="protein sequence ID" value="MBW77884.1"/>
    <property type="molecule type" value="Transcribed_RNA"/>
</dbReference>
<proteinExistence type="predicted"/>
<accession>A0A2M4DK28</accession>
<evidence type="ECO:0000313" key="2">
    <source>
        <dbReference type="EMBL" id="MBW77884.1"/>
    </source>
</evidence>
<organism evidence="2">
    <name type="scientific">Anopheles darlingi</name>
    <name type="common">Mosquito</name>
    <dbReference type="NCBI Taxonomy" id="43151"/>
    <lineage>
        <taxon>Eukaryota</taxon>
        <taxon>Metazoa</taxon>
        <taxon>Ecdysozoa</taxon>
        <taxon>Arthropoda</taxon>
        <taxon>Hexapoda</taxon>
        <taxon>Insecta</taxon>
        <taxon>Pterygota</taxon>
        <taxon>Neoptera</taxon>
        <taxon>Endopterygota</taxon>
        <taxon>Diptera</taxon>
        <taxon>Nematocera</taxon>
        <taxon>Culicoidea</taxon>
        <taxon>Culicidae</taxon>
        <taxon>Anophelinae</taxon>
        <taxon>Anopheles</taxon>
    </lineage>
</organism>
<feature type="compositionally biased region" description="Basic residues" evidence="1">
    <location>
        <begin position="67"/>
        <end position="76"/>
    </location>
</feature>
<feature type="region of interest" description="Disordered" evidence="1">
    <location>
        <begin position="51"/>
        <end position="84"/>
    </location>
</feature>
<evidence type="ECO:0000256" key="1">
    <source>
        <dbReference type="SAM" id="MobiDB-lite"/>
    </source>
</evidence>
<feature type="compositionally biased region" description="Polar residues" evidence="1">
    <location>
        <begin position="1"/>
        <end position="21"/>
    </location>
</feature>
<dbReference type="AlphaFoldDB" id="A0A2M4DK28"/>
<name>A0A2M4DK28_ANODA</name>